<dbReference type="EMBL" id="UHIA01000004">
    <property type="protein sequence ID" value="SUO98313.1"/>
    <property type="molecule type" value="Genomic_DNA"/>
</dbReference>
<evidence type="ECO:0000256" key="2">
    <source>
        <dbReference type="SAM" id="SignalP"/>
    </source>
</evidence>
<sequence>MKTHLILLGLCSLMLHACDNNKSESQSKAEDNPMLKLQNDTTNKAQNAVNQATQEQSKQLEEIGQ</sequence>
<feature type="region of interest" description="Disordered" evidence="1">
    <location>
        <begin position="42"/>
        <end position="65"/>
    </location>
</feature>
<feature type="chain" id="PRO_5016730959" description="Lipoprotein" evidence="2">
    <location>
        <begin position="18"/>
        <end position="65"/>
    </location>
</feature>
<keyword evidence="4" id="KW-1185">Reference proteome</keyword>
<reference evidence="3 4" key="1">
    <citation type="submission" date="2018-06" db="EMBL/GenBank/DDBJ databases">
        <authorList>
            <consortium name="Pathogen Informatics"/>
            <person name="Doyle S."/>
        </authorList>
    </citation>
    <scope>NUCLEOTIDE SEQUENCE [LARGE SCALE GENOMIC DNA]</scope>
    <source>
        <strain evidence="3 4">NCTC10717</strain>
    </source>
</reference>
<organism evidence="3 4">
    <name type="scientific">Suttonella indologenes</name>
    <dbReference type="NCBI Taxonomy" id="13276"/>
    <lineage>
        <taxon>Bacteria</taxon>
        <taxon>Pseudomonadati</taxon>
        <taxon>Pseudomonadota</taxon>
        <taxon>Gammaproteobacteria</taxon>
        <taxon>Cardiobacteriales</taxon>
        <taxon>Cardiobacteriaceae</taxon>
        <taxon>Suttonella</taxon>
    </lineage>
</organism>
<evidence type="ECO:0008006" key="5">
    <source>
        <dbReference type="Google" id="ProtNLM"/>
    </source>
</evidence>
<accession>A0A380N2F6</accession>
<protein>
    <recommendedName>
        <fullName evidence="5">Lipoprotein</fullName>
    </recommendedName>
</protein>
<feature type="signal peptide" evidence="2">
    <location>
        <begin position="1"/>
        <end position="17"/>
    </location>
</feature>
<dbReference type="RefSeq" id="WP_115219157.1">
    <property type="nucleotide sequence ID" value="NZ_UHIA01000004.1"/>
</dbReference>
<name>A0A380N2F6_9GAMM</name>
<evidence type="ECO:0000313" key="4">
    <source>
        <dbReference type="Proteomes" id="UP000254575"/>
    </source>
</evidence>
<evidence type="ECO:0000313" key="3">
    <source>
        <dbReference type="EMBL" id="SUO98313.1"/>
    </source>
</evidence>
<feature type="compositionally biased region" description="Polar residues" evidence="1">
    <location>
        <begin position="42"/>
        <end position="57"/>
    </location>
</feature>
<dbReference type="Proteomes" id="UP000254575">
    <property type="component" value="Unassembled WGS sequence"/>
</dbReference>
<proteinExistence type="predicted"/>
<keyword evidence="2" id="KW-0732">Signal</keyword>
<evidence type="ECO:0000256" key="1">
    <source>
        <dbReference type="SAM" id="MobiDB-lite"/>
    </source>
</evidence>
<dbReference type="AlphaFoldDB" id="A0A380N2F6"/>
<gene>
    <name evidence="3" type="ORF">NCTC10717_02055</name>
</gene>